<reference evidence="8 9" key="1">
    <citation type="submission" date="2020-04" db="EMBL/GenBank/DDBJ databases">
        <title>Description of novel Gluconacetobacter.</title>
        <authorList>
            <person name="Sombolestani A."/>
        </authorList>
    </citation>
    <scope>NUCLEOTIDE SEQUENCE [LARGE SCALE GENOMIC DNA]</scope>
    <source>
        <strain evidence="8 9">LMG 21312</strain>
    </source>
</reference>
<keyword evidence="9" id="KW-1185">Reference proteome</keyword>
<feature type="transmembrane region" description="Helical" evidence="6">
    <location>
        <begin position="99"/>
        <end position="120"/>
    </location>
</feature>
<keyword evidence="4 6" id="KW-1133">Transmembrane helix</keyword>
<dbReference type="EMBL" id="JABEQH010000008">
    <property type="protein sequence ID" value="MBB2175822.1"/>
    <property type="molecule type" value="Genomic_DNA"/>
</dbReference>
<evidence type="ECO:0000313" key="8">
    <source>
        <dbReference type="EMBL" id="MBB2175822.1"/>
    </source>
</evidence>
<comment type="subcellular location">
    <subcellularLocation>
        <location evidence="1">Cell membrane</location>
        <topology evidence="1">Multi-pass membrane protein</topology>
    </subcellularLocation>
</comment>
<feature type="transmembrane region" description="Helical" evidence="6">
    <location>
        <begin position="38"/>
        <end position="61"/>
    </location>
</feature>
<dbReference type="PANTHER" id="PTHR36506">
    <property type="entry name" value="PREFLAGELLIN PEPTIDASE"/>
    <property type="match status" value="1"/>
</dbReference>
<evidence type="ECO:0000256" key="4">
    <source>
        <dbReference type="ARBA" id="ARBA00022989"/>
    </source>
</evidence>
<keyword evidence="5 6" id="KW-0472">Membrane</keyword>
<dbReference type="GO" id="GO:0005886">
    <property type="term" value="C:plasma membrane"/>
    <property type="evidence" value="ECO:0007669"/>
    <property type="project" value="UniProtKB-SubCell"/>
</dbReference>
<comment type="caution">
    <text evidence="8">The sequence shown here is derived from an EMBL/GenBank/DDBJ whole genome shotgun (WGS) entry which is preliminary data.</text>
</comment>
<dbReference type="Proteomes" id="UP000561066">
    <property type="component" value="Unassembled WGS sequence"/>
</dbReference>
<evidence type="ECO:0000256" key="5">
    <source>
        <dbReference type="ARBA" id="ARBA00023136"/>
    </source>
</evidence>
<dbReference type="AlphaFoldDB" id="A0A7W4J6Y7"/>
<proteinExistence type="predicted"/>
<dbReference type="Gene3D" id="1.20.120.1220">
    <property type="match status" value="1"/>
</dbReference>
<feature type="domain" description="Prepilin type IV endopeptidase peptidase" evidence="7">
    <location>
        <begin position="18"/>
        <end position="114"/>
    </location>
</feature>
<organism evidence="8 9">
    <name type="scientific">Gluconacetobacter johannae</name>
    <dbReference type="NCBI Taxonomy" id="112140"/>
    <lineage>
        <taxon>Bacteria</taxon>
        <taxon>Pseudomonadati</taxon>
        <taxon>Pseudomonadota</taxon>
        <taxon>Alphaproteobacteria</taxon>
        <taxon>Acetobacterales</taxon>
        <taxon>Acetobacteraceae</taxon>
        <taxon>Gluconacetobacter</taxon>
    </lineage>
</organism>
<evidence type="ECO:0000313" key="9">
    <source>
        <dbReference type="Proteomes" id="UP000561066"/>
    </source>
</evidence>
<feature type="transmembrane region" description="Helical" evidence="6">
    <location>
        <begin position="6"/>
        <end position="26"/>
    </location>
</feature>
<protein>
    <submittedName>
        <fullName evidence="8">Peptidase A24</fullName>
    </submittedName>
</protein>
<dbReference type="Pfam" id="PF01478">
    <property type="entry name" value="Peptidase_A24"/>
    <property type="match status" value="1"/>
</dbReference>
<keyword evidence="2" id="KW-1003">Cell membrane</keyword>
<keyword evidence="3 6" id="KW-0812">Transmembrane</keyword>
<feature type="transmembrane region" description="Helical" evidence="6">
    <location>
        <begin position="151"/>
        <end position="168"/>
    </location>
</feature>
<accession>A0A7W4J6Y7</accession>
<gene>
    <name evidence="8" type="ORF">HLH21_07720</name>
</gene>
<evidence type="ECO:0000256" key="6">
    <source>
        <dbReference type="SAM" id="Phobius"/>
    </source>
</evidence>
<dbReference type="PANTHER" id="PTHR36506:SF1">
    <property type="entry name" value="PREFLAGELLIN PEPTIDASE"/>
    <property type="match status" value="1"/>
</dbReference>
<dbReference type="InterPro" id="IPR000045">
    <property type="entry name" value="Prepilin_IV_endopep_pep"/>
</dbReference>
<dbReference type="InterPro" id="IPR052218">
    <property type="entry name" value="Preflagellin_Peptidase"/>
</dbReference>
<evidence type="ECO:0000256" key="1">
    <source>
        <dbReference type="ARBA" id="ARBA00004651"/>
    </source>
</evidence>
<evidence type="ECO:0000256" key="3">
    <source>
        <dbReference type="ARBA" id="ARBA00022692"/>
    </source>
</evidence>
<sequence>MLFLSAASVVSSCVIGVAGVLIVASVHDVATRTVSNRLVLALAILSGAISVASGHILAGLLSGLTIFGLATLCWRCGWMGGGDVKLLGAVGLALRPGQILPLLTGVALAGGVLACIYLVARACVADRVPSVRPCGLVGRVRRIERWRLHRGCPLPYVCAITAGSLFVLL</sequence>
<dbReference type="GO" id="GO:0004190">
    <property type="term" value="F:aspartic-type endopeptidase activity"/>
    <property type="evidence" value="ECO:0007669"/>
    <property type="project" value="InterPro"/>
</dbReference>
<name>A0A7W4J6Y7_9PROT</name>
<evidence type="ECO:0000259" key="7">
    <source>
        <dbReference type="Pfam" id="PF01478"/>
    </source>
</evidence>
<dbReference type="RefSeq" id="WP_182942972.1">
    <property type="nucleotide sequence ID" value="NZ_JABEQH010000008.1"/>
</dbReference>
<evidence type="ECO:0000256" key="2">
    <source>
        <dbReference type="ARBA" id="ARBA00022475"/>
    </source>
</evidence>